<accession>A0A4R0RQM6</accession>
<dbReference type="Proteomes" id="UP000292702">
    <property type="component" value="Unassembled WGS sequence"/>
</dbReference>
<organism evidence="1 2">
    <name type="scientific">Steccherinum ochraceum</name>
    <dbReference type="NCBI Taxonomy" id="92696"/>
    <lineage>
        <taxon>Eukaryota</taxon>
        <taxon>Fungi</taxon>
        <taxon>Dikarya</taxon>
        <taxon>Basidiomycota</taxon>
        <taxon>Agaricomycotina</taxon>
        <taxon>Agaricomycetes</taxon>
        <taxon>Polyporales</taxon>
        <taxon>Steccherinaceae</taxon>
        <taxon>Steccherinum</taxon>
    </lineage>
</organism>
<proteinExistence type="predicted"/>
<dbReference type="SUPFAM" id="SSF52047">
    <property type="entry name" value="RNI-like"/>
    <property type="match status" value="1"/>
</dbReference>
<dbReference type="Gene3D" id="3.80.10.10">
    <property type="entry name" value="Ribonuclease Inhibitor"/>
    <property type="match status" value="1"/>
</dbReference>
<evidence type="ECO:0000313" key="2">
    <source>
        <dbReference type="Proteomes" id="UP000292702"/>
    </source>
</evidence>
<dbReference type="EMBL" id="RWJN01000220">
    <property type="protein sequence ID" value="TCD64714.1"/>
    <property type="molecule type" value="Genomic_DNA"/>
</dbReference>
<comment type="caution">
    <text evidence="1">The sequence shown here is derived from an EMBL/GenBank/DDBJ whole genome shotgun (WGS) entry which is preliminary data.</text>
</comment>
<reference evidence="1 2" key="1">
    <citation type="submission" date="2018-11" db="EMBL/GenBank/DDBJ databases">
        <title>Genome assembly of Steccherinum ochraceum LE-BIN_3174, the white-rot fungus of the Steccherinaceae family (The Residual Polyporoid clade, Polyporales, Basidiomycota).</title>
        <authorList>
            <person name="Fedorova T.V."/>
            <person name="Glazunova O.A."/>
            <person name="Landesman E.O."/>
            <person name="Moiseenko K.V."/>
            <person name="Psurtseva N.V."/>
            <person name="Savinova O.S."/>
            <person name="Shakhova N.V."/>
            <person name="Tyazhelova T.V."/>
            <person name="Vasina D.V."/>
        </authorList>
    </citation>
    <scope>NUCLEOTIDE SEQUENCE [LARGE SCALE GENOMIC DNA]</scope>
    <source>
        <strain evidence="1 2">LE-BIN_3174</strain>
    </source>
</reference>
<evidence type="ECO:0000313" key="1">
    <source>
        <dbReference type="EMBL" id="TCD64714.1"/>
    </source>
</evidence>
<keyword evidence="2" id="KW-1185">Reference proteome</keyword>
<sequence>MFRESCLNELWYHQDGIVQLLFMVSAIRSANSAPNYKNGSFHRYRRSAAGNKAQWLFRRSLQPEDVDAMLFYSSRVREMYFTSTTGLIRLGFLPRDVPMLPGTVIFPQLRVLAWTYGGGSSGASSWSLDFVLDKTGDKLTEMAGQISDRSRTRFLDGMQVRRHHLSYLSLCDRDAKESTRDATSHFFRDVLPGAHNLRELHLNTAFPEPLDVWGVILKLPCLNKLSLIGTAPPAAQAVSHTLTCVTMNSDDAHLFPPIFDNIRFTGLRQLELSFYEDYDLPNASVVPFVRSLLSSIAASCADSPLTSLTVYSHEADVFIDLLSHDDIAPADPNIIRDGLGLDDLRPFMQRYPKLEVFDLTLGCHWEARDDILEEVGRAWGSTLRILRLDPHISWRMSSQCMTLPGLEQFAACCPSLTTLGVHFTDTLPEHSTLPVHMRLNRSGDAPSRLAHVGSSPLDPLQMNEMAQHLSDLFPGLGTVETAPQPTGLNRRASD</sequence>
<name>A0A4R0RQM6_9APHY</name>
<protein>
    <recommendedName>
        <fullName evidence="3">F-box domain-containing protein</fullName>
    </recommendedName>
</protein>
<dbReference type="AlphaFoldDB" id="A0A4R0RQM6"/>
<evidence type="ECO:0008006" key="3">
    <source>
        <dbReference type="Google" id="ProtNLM"/>
    </source>
</evidence>
<gene>
    <name evidence="1" type="ORF">EIP91_003757</name>
</gene>
<dbReference type="InterPro" id="IPR032675">
    <property type="entry name" value="LRR_dom_sf"/>
</dbReference>